<dbReference type="CDD" id="cd03317">
    <property type="entry name" value="NAAAR"/>
    <property type="match status" value="1"/>
</dbReference>
<dbReference type="GO" id="GO:0043748">
    <property type="term" value="F:O-succinylbenzoate synthase activity"/>
    <property type="evidence" value="ECO:0007669"/>
    <property type="project" value="UniProtKB-EC"/>
</dbReference>
<evidence type="ECO:0000256" key="2">
    <source>
        <dbReference type="ARBA" id="ARBA00022428"/>
    </source>
</evidence>
<keyword evidence="2 7" id="KW-0474">Menaquinone biosynthesis</keyword>
<keyword evidence="4 7" id="KW-0460">Magnesium</keyword>
<comment type="function">
    <text evidence="7">Converts 2-succinyl-6-hydroxy-2,4-cyclohexadiene-1-carboxylate (SHCHC) to 2-succinylbenzoate (OSB).</text>
</comment>
<dbReference type="Pfam" id="PF13378">
    <property type="entry name" value="MR_MLE_C"/>
    <property type="match status" value="1"/>
</dbReference>
<dbReference type="Proteomes" id="UP000271374">
    <property type="component" value="Unassembled WGS sequence"/>
</dbReference>
<reference evidence="9 10" key="1">
    <citation type="submission" date="2018-12" db="EMBL/GenBank/DDBJ databases">
        <title>Bacillus yapensis draft genome sequence.</title>
        <authorList>
            <person name="Yu L."/>
            <person name="Xu X."/>
            <person name="Tang X."/>
        </authorList>
    </citation>
    <scope>NUCLEOTIDE SEQUENCE [LARGE SCALE GENOMIC DNA]</scope>
    <source>
        <strain evidence="9 10">XXST-01</strain>
    </source>
</reference>
<comment type="catalytic activity">
    <reaction evidence="7">
        <text>(1R,6R)-6-hydroxy-2-succinyl-cyclohexa-2,4-diene-1-carboxylate = 2-succinylbenzoate + H2O</text>
        <dbReference type="Rhea" id="RHEA:10196"/>
        <dbReference type="ChEBI" id="CHEBI:15377"/>
        <dbReference type="ChEBI" id="CHEBI:18325"/>
        <dbReference type="ChEBI" id="CHEBI:58689"/>
        <dbReference type="EC" id="4.2.1.113"/>
    </reaction>
</comment>
<dbReference type="InterPro" id="IPR047585">
    <property type="entry name" value="MenC"/>
</dbReference>
<evidence type="ECO:0000256" key="5">
    <source>
        <dbReference type="ARBA" id="ARBA00023239"/>
    </source>
</evidence>
<evidence type="ECO:0000256" key="3">
    <source>
        <dbReference type="ARBA" id="ARBA00022723"/>
    </source>
</evidence>
<feature type="active site" description="Proton donor" evidence="7">
    <location>
        <position position="166"/>
    </location>
</feature>
<dbReference type="OrthoDB" id="9774531at2"/>
<feature type="active site" description="Proton acceptor" evidence="7">
    <location>
        <position position="265"/>
    </location>
</feature>
<dbReference type="NCBIfam" id="TIGR01928">
    <property type="entry name" value="menC_lowGC_arch"/>
    <property type="match status" value="1"/>
</dbReference>
<dbReference type="AlphaFoldDB" id="A0A3S0KLA5"/>
<keyword evidence="10" id="KW-1185">Reference proteome</keyword>
<dbReference type="PANTHER" id="PTHR48073">
    <property type="entry name" value="O-SUCCINYLBENZOATE SYNTHASE-RELATED"/>
    <property type="match status" value="1"/>
</dbReference>
<evidence type="ECO:0000256" key="7">
    <source>
        <dbReference type="HAMAP-Rule" id="MF_01933"/>
    </source>
</evidence>
<dbReference type="SUPFAM" id="SSF54826">
    <property type="entry name" value="Enolase N-terminal domain-like"/>
    <property type="match status" value="1"/>
</dbReference>
<dbReference type="InterPro" id="IPR029065">
    <property type="entry name" value="Enolase_C-like"/>
</dbReference>
<comment type="caution">
    <text evidence="9">The sequence shown here is derived from an EMBL/GenBank/DDBJ whole genome shotgun (WGS) entry which is preliminary data.</text>
</comment>
<dbReference type="SMART" id="SM00922">
    <property type="entry name" value="MR_MLE"/>
    <property type="match status" value="1"/>
</dbReference>
<evidence type="ECO:0000256" key="6">
    <source>
        <dbReference type="ARBA" id="ARBA00029491"/>
    </source>
</evidence>
<dbReference type="Pfam" id="PF02746">
    <property type="entry name" value="MR_MLE_N"/>
    <property type="match status" value="1"/>
</dbReference>
<dbReference type="SFLD" id="SFLDG00180">
    <property type="entry name" value="muconate_cycloisomerase"/>
    <property type="match status" value="1"/>
</dbReference>
<dbReference type="UniPathway" id="UPA01057">
    <property type="reaction ID" value="UER00165"/>
</dbReference>
<dbReference type="Gene3D" id="3.30.390.10">
    <property type="entry name" value="Enolase-like, N-terminal domain"/>
    <property type="match status" value="1"/>
</dbReference>
<dbReference type="GO" id="GO:0000287">
    <property type="term" value="F:magnesium ion binding"/>
    <property type="evidence" value="ECO:0007669"/>
    <property type="project" value="UniProtKB-UniRule"/>
</dbReference>
<dbReference type="SUPFAM" id="SSF51604">
    <property type="entry name" value="Enolase C-terminal domain-like"/>
    <property type="match status" value="1"/>
</dbReference>
<evidence type="ECO:0000259" key="8">
    <source>
        <dbReference type="SMART" id="SM00922"/>
    </source>
</evidence>
<feature type="binding site" evidence="7">
    <location>
        <position position="216"/>
    </location>
    <ligand>
        <name>Mg(2+)</name>
        <dbReference type="ChEBI" id="CHEBI:18420"/>
    </ligand>
</feature>
<gene>
    <name evidence="7 9" type="primary">menC</name>
    <name evidence="9" type="ORF">EKG37_15835</name>
</gene>
<comment type="similarity">
    <text evidence="7">Belongs to the mandelate racemase/muconate lactonizing enzyme family. MenC type 2 subfamily.</text>
</comment>
<evidence type="ECO:0000313" key="10">
    <source>
        <dbReference type="Proteomes" id="UP000271374"/>
    </source>
</evidence>
<dbReference type="HAMAP" id="MF_01933">
    <property type="entry name" value="MenC_2"/>
    <property type="match status" value="1"/>
</dbReference>
<evidence type="ECO:0000256" key="4">
    <source>
        <dbReference type="ARBA" id="ARBA00022842"/>
    </source>
</evidence>
<dbReference type="RefSeq" id="WP_126409776.1">
    <property type="nucleotide sequence ID" value="NZ_RXNT01000013.1"/>
</dbReference>
<comment type="pathway">
    <text evidence="7">Quinol/quinone metabolism; menaquinone biosynthesis.</text>
</comment>
<sequence>MTIYIKEIILHRLRMTLNEPFSTSFGTMQEKEFFVIEMIDQDGHQGFGESVAFTSPWYTEETVKTVEHMMEDFLIPMLFEAPIEHPDEVSRRFSSIKRNTMAKAALEGAVWDLHAKRNNQTLAESLGGTKTQIDVGVSIGIQPTVKDLLTTIEKYATEGYKRIKMKIKPGWDIDVIKAVRTQFPHIPLMADANSAYSLQDIEHLKKLDEFDLMMIEQPLGQDDIIEHAKLQQHLQTPICLDESIYSLNDAKMAIELGSCKVINVKVGRVGGLTESKNINDYCKLHNIPVWCGGMLDAGIGRAHNIAITTLDQFVLPGDTSASNRYWKKDIIEPEVTMDNGVINVLNKPGIGYDINWGALEEYRVEKKIYKSIF</sequence>
<dbReference type="EC" id="4.2.1.113" evidence="6 7"/>
<dbReference type="UniPathway" id="UPA00079"/>
<dbReference type="SFLD" id="SFLDF00009">
    <property type="entry name" value="o-succinylbenzoate_synthase"/>
    <property type="match status" value="1"/>
</dbReference>
<organism evidence="9 10">
    <name type="scientific">Bacillus yapensis</name>
    <dbReference type="NCBI Taxonomy" id="2492960"/>
    <lineage>
        <taxon>Bacteria</taxon>
        <taxon>Bacillati</taxon>
        <taxon>Bacillota</taxon>
        <taxon>Bacilli</taxon>
        <taxon>Bacillales</taxon>
        <taxon>Bacillaceae</taxon>
        <taxon>Bacillus</taxon>
    </lineage>
</organism>
<dbReference type="InterPro" id="IPR036849">
    <property type="entry name" value="Enolase-like_C_sf"/>
</dbReference>
<dbReference type="InterPro" id="IPR013342">
    <property type="entry name" value="Mandelate_racemase_C"/>
</dbReference>
<evidence type="ECO:0000313" key="9">
    <source>
        <dbReference type="EMBL" id="RTR29202.1"/>
    </source>
</evidence>
<dbReference type="Gene3D" id="3.20.20.120">
    <property type="entry name" value="Enolase-like C-terminal domain"/>
    <property type="match status" value="1"/>
</dbReference>
<dbReference type="GO" id="GO:0009234">
    <property type="term" value="P:menaquinone biosynthetic process"/>
    <property type="evidence" value="ECO:0007669"/>
    <property type="project" value="UniProtKB-UniRule"/>
</dbReference>
<dbReference type="GO" id="GO:0016854">
    <property type="term" value="F:racemase and epimerase activity"/>
    <property type="evidence" value="ECO:0007669"/>
    <property type="project" value="UniProtKB-ARBA"/>
</dbReference>
<keyword evidence="3 7" id="KW-0479">Metal-binding</keyword>
<dbReference type="EMBL" id="RXNT01000013">
    <property type="protein sequence ID" value="RTR29202.1"/>
    <property type="molecule type" value="Genomic_DNA"/>
</dbReference>
<dbReference type="SFLD" id="SFLDS00001">
    <property type="entry name" value="Enolase"/>
    <property type="match status" value="1"/>
</dbReference>
<feature type="binding site" evidence="7">
    <location>
        <position position="191"/>
    </location>
    <ligand>
        <name>Mg(2+)</name>
        <dbReference type="ChEBI" id="CHEBI:18420"/>
    </ligand>
</feature>
<proteinExistence type="inferred from homology"/>
<comment type="cofactor">
    <cofactor evidence="1 7">
        <name>a divalent metal cation</name>
        <dbReference type="ChEBI" id="CHEBI:60240"/>
    </cofactor>
</comment>
<feature type="binding site" evidence="7">
    <location>
        <position position="241"/>
    </location>
    <ligand>
        <name>Mg(2+)</name>
        <dbReference type="ChEBI" id="CHEBI:18420"/>
    </ligand>
</feature>
<accession>A0A3S0KLA5</accession>
<protein>
    <recommendedName>
        <fullName evidence="6 7">o-succinylbenzoate synthase</fullName>
        <shortName evidence="7">OSB synthase</shortName>
        <shortName evidence="7">OSBS</shortName>
        <ecNumber evidence="6 7">4.2.1.113</ecNumber>
    </recommendedName>
    <alternativeName>
        <fullName evidence="7">4-(2'-carboxyphenyl)-4-oxybutyric acid synthase</fullName>
    </alternativeName>
    <alternativeName>
        <fullName evidence="7">o-succinylbenzoic acid synthase</fullName>
    </alternativeName>
</protein>
<keyword evidence="5 7" id="KW-0456">Lyase</keyword>
<dbReference type="InterPro" id="IPR029017">
    <property type="entry name" value="Enolase-like_N"/>
</dbReference>
<dbReference type="InterPro" id="IPR010197">
    <property type="entry name" value="OSBS/NAAAR"/>
</dbReference>
<dbReference type="PANTHER" id="PTHR48073:SF5">
    <property type="entry name" value="O-SUCCINYLBENZOATE SYNTHASE"/>
    <property type="match status" value="1"/>
</dbReference>
<evidence type="ECO:0000256" key="1">
    <source>
        <dbReference type="ARBA" id="ARBA00001968"/>
    </source>
</evidence>
<dbReference type="InterPro" id="IPR013341">
    <property type="entry name" value="Mandelate_racemase_N_dom"/>
</dbReference>
<feature type="domain" description="Mandelate racemase/muconate lactonizing enzyme C-terminal" evidence="8">
    <location>
        <begin position="145"/>
        <end position="237"/>
    </location>
</feature>
<name>A0A3S0KLA5_9BACI</name>
<comment type="pathway">
    <text evidence="7">Quinol/quinone metabolism; 1,4-dihydroxy-2-naphthoate biosynthesis; 1,4-dihydroxy-2-naphthoate from chorismate: step 4/7.</text>
</comment>